<organism evidence="2 3">
    <name type="scientific">Desulfoluna spongiiphila</name>
    <dbReference type="NCBI Taxonomy" id="419481"/>
    <lineage>
        <taxon>Bacteria</taxon>
        <taxon>Pseudomonadati</taxon>
        <taxon>Thermodesulfobacteriota</taxon>
        <taxon>Desulfobacteria</taxon>
        <taxon>Desulfobacterales</taxon>
        <taxon>Desulfolunaceae</taxon>
        <taxon>Desulfoluna</taxon>
    </lineage>
</organism>
<accession>A0A1G5IYT5</accession>
<sequence length="218" mass="24851">MRRAFFILLVCSQLVAAREANRFFVPENAAASYRETYGEQATRRLDGLLVLMEGLVNADEEQKVAEVNRFFNQVAYATDRVVWGRDDYWASRLEFLGKGRGDCEDFAVAKYLTMVQVGVPEDKVFLTYVKAIGYPDAAHLVVTYYAAPGTVPLVLDNYKKTILPATERRDLIPVYSFTADDLYLQKQQGLGKRINRKPLKNQKKLKAVDPEIRERGRS</sequence>
<evidence type="ECO:0000256" key="1">
    <source>
        <dbReference type="SAM" id="MobiDB-lite"/>
    </source>
</evidence>
<name>A0A1G5IYT5_9BACT</name>
<keyword evidence="3" id="KW-1185">Reference proteome</keyword>
<dbReference type="RefSeq" id="WP_217640382.1">
    <property type="nucleotide sequence ID" value="NZ_FMUX01000023.1"/>
</dbReference>
<dbReference type="STRING" id="419481.SAMN05216233_12311"/>
<feature type="compositionally biased region" description="Basic and acidic residues" evidence="1">
    <location>
        <begin position="206"/>
        <end position="218"/>
    </location>
</feature>
<protein>
    <submittedName>
        <fullName evidence="2">Transglutaminase-like cysteine proteinase BTLCP</fullName>
    </submittedName>
</protein>
<dbReference type="PANTHER" id="PTHR39327:SF1">
    <property type="entry name" value="BLR5470 PROTEIN"/>
    <property type="match status" value="1"/>
</dbReference>
<evidence type="ECO:0000313" key="2">
    <source>
        <dbReference type="EMBL" id="SCY81236.1"/>
    </source>
</evidence>
<dbReference type="EMBL" id="FMUX01000023">
    <property type="protein sequence ID" value="SCY81236.1"/>
    <property type="molecule type" value="Genomic_DNA"/>
</dbReference>
<dbReference type="AlphaFoldDB" id="A0A1G5IYT5"/>
<dbReference type="InterPro" id="IPR010319">
    <property type="entry name" value="Transglutaminase-like_Cys_pept"/>
</dbReference>
<evidence type="ECO:0000313" key="3">
    <source>
        <dbReference type="Proteomes" id="UP000198870"/>
    </source>
</evidence>
<dbReference type="Proteomes" id="UP000198870">
    <property type="component" value="Unassembled WGS sequence"/>
</dbReference>
<gene>
    <name evidence="2" type="ORF">SAMN05216233_12311</name>
</gene>
<dbReference type="PANTHER" id="PTHR39327">
    <property type="match status" value="1"/>
</dbReference>
<reference evidence="2 3" key="1">
    <citation type="submission" date="2016-10" db="EMBL/GenBank/DDBJ databases">
        <authorList>
            <person name="de Groot N.N."/>
        </authorList>
    </citation>
    <scope>NUCLEOTIDE SEQUENCE [LARGE SCALE GENOMIC DNA]</scope>
    <source>
        <strain evidence="2 3">AA1</strain>
    </source>
</reference>
<feature type="region of interest" description="Disordered" evidence="1">
    <location>
        <begin position="199"/>
        <end position="218"/>
    </location>
</feature>
<dbReference type="Pfam" id="PF06035">
    <property type="entry name" value="Peptidase_C93"/>
    <property type="match status" value="1"/>
</dbReference>
<dbReference type="Gene3D" id="3.10.620.30">
    <property type="match status" value="1"/>
</dbReference>
<proteinExistence type="predicted"/>